<dbReference type="PROSITE" id="PS51084">
    <property type="entry name" value="HIT_2"/>
    <property type="match status" value="1"/>
</dbReference>
<keyword evidence="3" id="KW-0378">Hydrolase</keyword>
<evidence type="ECO:0000313" key="3">
    <source>
        <dbReference type="EMBL" id="GLQ71869.1"/>
    </source>
</evidence>
<dbReference type="GO" id="GO:0016787">
    <property type="term" value="F:hydrolase activity"/>
    <property type="evidence" value="ECO:0007669"/>
    <property type="project" value="UniProtKB-KW"/>
</dbReference>
<proteinExistence type="predicted"/>
<sequence>MAFSLHPQLDKDTSYLGDFPLCRVLLHKDATVPWIILVPRFDNLTELHHLPMPKQQQYLVESQLVCEAIEALFTPDKLNTGALGNMVPQLHLHHIARYKHDSVWPKPVWGNTSGEFRDEKSQLDMINLIQNYLSKSDIFSTASE</sequence>
<keyword evidence="4" id="KW-1185">Reference proteome</keyword>
<evidence type="ECO:0000313" key="4">
    <source>
        <dbReference type="Proteomes" id="UP001156690"/>
    </source>
</evidence>
<dbReference type="SUPFAM" id="SSF54197">
    <property type="entry name" value="HIT-like"/>
    <property type="match status" value="1"/>
</dbReference>
<gene>
    <name evidence="3" type="ORF">GCM10007932_12290</name>
</gene>
<dbReference type="Proteomes" id="UP001156690">
    <property type="component" value="Unassembled WGS sequence"/>
</dbReference>
<dbReference type="AlphaFoldDB" id="A0AAV5NNB9"/>
<reference evidence="4" key="1">
    <citation type="journal article" date="2019" name="Int. J. Syst. Evol. Microbiol.">
        <title>The Global Catalogue of Microorganisms (GCM) 10K type strain sequencing project: providing services to taxonomists for standard genome sequencing and annotation.</title>
        <authorList>
            <consortium name="The Broad Institute Genomics Platform"/>
            <consortium name="The Broad Institute Genome Sequencing Center for Infectious Disease"/>
            <person name="Wu L."/>
            <person name="Ma J."/>
        </authorList>
    </citation>
    <scope>NUCLEOTIDE SEQUENCE [LARGE SCALE GENOMIC DNA]</scope>
    <source>
        <strain evidence="4">NBRC 15640</strain>
    </source>
</reference>
<name>A0AAV5NNB9_9VIBR</name>
<dbReference type="Gene3D" id="3.30.428.10">
    <property type="entry name" value="HIT-like"/>
    <property type="match status" value="1"/>
</dbReference>
<dbReference type="InterPro" id="IPR026026">
    <property type="entry name" value="HIT_Hint"/>
</dbReference>
<organism evidence="3 4">
    <name type="scientific">Vibrio penaeicida</name>
    <dbReference type="NCBI Taxonomy" id="104609"/>
    <lineage>
        <taxon>Bacteria</taxon>
        <taxon>Pseudomonadati</taxon>
        <taxon>Pseudomonadota</taxon>
        <taxon>Gammaproteobacteria</taxon>
        <taxon>Vibrionales</taxon>
        <taxon>Vibrionaceae</taxon>
        <taxon>Vibrio</taxon>
    </lineage>
</organism>
<feature type="domain" description="HIT" evidence="2">
    <location>
        <begin position="2"/>
        <end position="104"/>
    </location>
</feature>
<dbReference type="PIRSF" id="PIRSF000714">
    <property type="entry name" value="HIT"/>
    <property type="match status" value="1"/>
</dbReference>
<comment type="caution">
    <text evidence="3">The sequence shown here is derived from an EMBL/GenBank/DDBJ whole genome shotgun (WGS) entry which is preliminary data.</text>
</comment>
<accession>A0AAV5NNB9</accession>
<dbReference type="InterPro" id="IPR011146">
    <property type="entry name" value="HIT-like"/>
</dbReference>
<dbReference type="Pfam" id="PF01230">
    <property type="entry name" value="HIT"/>
    <property type="match status" value="1"/>
</dbReference>
<comment type="caution">
    <text evidence="1">Lacks conserved residue(s) required for the propagation of feature annotation.</text>
</comment>
<dbReference type="EMBL" id="BSNX01000008">
    <property type="protein sequence ID" value="GLQ71869.1"/>
    <property type="molecule type" value="Genomic_DNA"/>
</dbReference>
<dbReference type="InterPro" id="IPR036265">
    <property type="entry name" value="HIT-like_sf"/>
</dbReference>
<evidence type="ECO:0000256" key="1">
    <source>
        <dbReference type="PROSITE-ProRule" id="PRU00464"/>
    </source>
</evidence>
<dbReference type="RefSeq" id="WP_126608972.1">
    <property type="nucleotide sequence ID" value="NZ_AP025144.1"/>
</dbReference>
<protein>
    <submittedName>
        <fullName evidence="3">Hydrolase</fullName>
    </submittedName>
</protein>
<evidence type="ECO:0000259" key="2">
    <source>
        <dbReference type="PROSITE" id="PS51084"/>
    </source>
</evidence>